<name>A0AAD0PX28_PSEAV</name>
<accession>A0AAD0PX28</accession>
<geneLocation type="plasmid" evidence="2">
    <name>pmppla107</name>
</geneLocation>
<proteinExistence type="predicted"/>
<dbReference type="Proteomes" id="UP000006426">
    <property type="component" value="Plasmid pmppla107"/>
</dbReference>
<reference evidence="1 2" key="1">
    <citation type="journal article" date="2011" name="PLoS Pathog.">
        <title>Dynamic evolution of pathogenicity revealed by sequencing and comparative genomics of 19 Pseudomonas syringae isolates.</title>
        <authorList>
            <person name="Baltrus D.A."/>
            <person name="Nishimura M.T."/>
            <person name="Romanchuk A."/>
            <person name="Chang J.H."/>
            <person name="Mukhtar M.S."/>
            <person name="Cherkis K."/>
            <person name="Roach J."/>
            <person name="Grant S.R."/>
            <person name="Jones C.D."/>
            <person name="Dangl J.L."/>
        </authorList>
    </citation>
    <scope>NUCLEOTIDE SEQUENCE [LARGE SCALE GENOMIC DNA]</scope>
    <source>
        <strain evidence="1 2">M301315</strain>
    </source>
</reference>
<evidence type="ECO:0000313" key="2">
    <source>
        <dbReference type="Proteomes" id="UP000006426"/>
    </source>
</evidence>
<evidence type="ECO:0000313" key="1">
    <source>
        <dbReference type="EMBL" id="AXH60316.1"/>
    </source>
</evidence>
<dbReference type="AlphaFoldDB" id="A0AAD0PX28"/>
<protein>
    <submittedName>
        <fullName evidence="1">Uncharacterized protein</fullName>
    </submittedName>
</protein>
<gene>
    <name evidence="1" type="ORF">PLA107_034610</name>
</gene>
<dbReference type="EMBL" id="CP031226">
    <property type="protein sequence ID" value="AXH60316.1"/>
    <property type="molecule type" value="Genomic_DNA"/>
</dbReference>
<keyword evidence="1" id="KW-0614">Plasmid</keyword>
<organism evidence="1 2">
    <name type="scientific">Pseudomonas amygdali pv. lachrymans str. M301315</name>
    <dbReference type="NCBI Taxonomy" id="629260"/>
    <lineage>
        <taxon>Bacteria</taxon>
        <taxon>Pseudomonadati</taxon>
        <taxon>Pseudomonadota</taxon>
        <taxon>Gammaproteobacteria</taxon>
        <taxon>Pseudomonadales</taxon>
        <taxon>Pseudomonadaceae</taxon>
        <taxon>Pseudomonas</taxon>
        <taxon>Pseudomonas amygdali</taxon>
    </lineage>
</organism>
<sequence length="110" mass="12072">MGENMTELTKTLTSYSLAFGDEDGLPFCAILWPEGEGEMPFTDPPFFRLHLDGFVLFNSALTSVLGFFGVDTESRGKLLSHHVVILVPGADGYSQLEVHTHDNSPRITLA</sequence>